<evidence type="ECO:0008006" key="3">
    <source>
        <dbReference type="Google" id="ProtNLM"/>
    </source>
</evidence>
<name>A0A8K0DK63_IGNLU</name>
<dbReference type="OrthoDB" id="6776761at2759"/>
<evidence type="ECO:0000313" key="2">
    <source>
        <dbReference type="Proteomes" id="UP000801492"/>
    </source>
</evidence>
<accession>A0A8K0DK63</accession>
<dbReference type="AlphaFoldDB" id="A0A8K0DK63"/>
<protein>
    <recommendedName>
        <fullName evidence="3">Endonuclease-reverse transcriptase</fullName>
    </recommendedName>
</protein>
<proteinExistence type="predicted"/>
<gene>
    <name evidence="1" type="ORF">ILUMI_00466</name>
</gene>
<keyword evidence="2" id="KW-1185">Reference proteome</keyword>
<dbReference type="Proteomes" id="UP000801492">
    <property type="component" value="Unassembled WGS sequence"/>
</dbReference>
<sequence length="181" mass="22306">MSKKRSIQRRIEAENTTTQRKVEHYEILLQETRPEYQTREEIPEEIAVTEIKEEDIERALKNTPHKRNKKKDIQYGNRKYNDIRRKNVANMNKHRDKIRTVEVDYMRWCLQYTRRDKIRTENIWREMEVKSSVANKLENRALKWYGHVSRMGEERWPKRILEWSPKGRRRRTGRPAVKWKT</sequence>
<reference evidence="1" key="1">
    <citation type="submission" date="2019-08" db="EMBL/GenBank/DDBJ databases">
        <title>The genome of the North American firefly Photinus pyralis.</title>
        <authorList>
            <consortium name="Photinus pyralis genome working group"/>
            <person name="Fallon T.R."/>
            <person name="Sander Lower S.E."/>
            <person name="Weng J.-K."/>
        </authorList>
    </citation>
    <scope>NUCLEOTIDE SEQUENCE</scope>
    <source>
        <strain evidence="1">TRF0915ILg1</strain>
        <tissue evidence="1">Whole body</tissue>
    </source>
</reference>
<dbReference type="EMBL" id="VTPC01000456">
    <property type="protein sequence ID" value="KAF2905711.1"/>
    <property type="molecule type" value="Genomic_DNA"/>
</dbReference>
<organism evidence="1 2">
    <name type="scientific">Ignelater luminosus</name>
    <name type="common">Cucubano</name>
    <name type="synonym">Pyrophorus luminosus</name>
    <dbReference type="NCBI Taxonomy" id="2038154"/>
    <lineage>
        <taxon>Eukaryota</taxon>
        <taxon>Metazoa</taxon>
        <taxon>Ecdysozoa</taxon>
        <taxon>Arthropoda</taxon>
        <taxon>Hexapoda</taxon>
        <taxon>Insecta</taxon>
        <taxon>Pterygota</taxon>
        <taxon>Neoptera</taxon>
        <taxon>Endopterygota</taxon>
        <taxon>Coleoptera</taxon>
        <taxon>Polyphaga</taxon>
        <taxon>Elateriformia</taxon>
        <taxon>Elateroidea</taxon>
        <taxon>Elateridae</taxon>
        <taxon>Agrypninae</taxon>
        <taxon>Pyrophorini</taxon>
        <taxon>Ignelater</taxon>
    </lineage>
</organism>
<comment type="caution">
    <text evidence="1">The sequence shown here is derived from an EMBL/GenBank/DDBJ whole genome shotgun (WGS) entry which is preliminary data.</text>
</comment>
<evidence type="ECO:0000313" key="1">
    <source>
        <dbReference type="EMBL" id="KAF2905711.1"/>
    </source>
</evidence>